<dbReference type="InterPro" id="IPR004332">
    <property type="entry name" value="Transposase_MuDR"/>
</dbReference>
<keyword evidence="7" id="KW-1185">Reference proteome</keyword>
<dbReference type="InterPro" id="IPR007527">
    <property type="entry name" value="Znf_SWIM"/>
</dbReference>
<evidence type="ECO:0000256" key="1">
    <source>
        <dbReference type="ARBA" id="ARBA00022723"/>
    </source>
</evidence>
<reference evidence="7" key="1">
    <citation type="journal article" date="2014" name="Nat. Commun.">
        <title>The emerging biofuel crop Camelina sativa retains a highly undifferentiated hexaploid genome structure.</title>
        <authorList>
            <person name="Kagale S."/>
            <person name="Koh C."/>
            <person name="Nixon J."/>
            <person name="Bollina V."/>
            <person name="Clarke W.E."/>
            <person name="Tuteja R."/>
            <person name="Spillane C."/>
            <person name="Robinson S.J."/>
            <person name="Links M.G."/>
            <person name="Clarke C."/>
            <person name="Higgins E.E."/>
            <person name="Huebert T."/>
            <person name="Sharpe A.G."/>
            <person name="Parkin I.A."/>
        </authorList>
    </citation>
    <scope>NUCLEOTIDE SEQUENCE [LARGE SCALE GENOMIC DNA]</scope>
    <source>
        <strain evidence="7">cv. DH55</strain>
    </source>
</reference>
<feature type="domain" description="SWIM-type" evidence="6">
    <location>
        <begin position="805"/>
        <end position="837"/>
    </location>
</feature>
<dbReference type="SMART" id="SM00575">
    <property type="entry name" value="ZnF_PMZ"/>
    <property type="match status" value="1"/>
</dbReference>
<sequence>MNEESSRFAVKEFIPTEKMSVKDQVRVILGEWIKVDSFVWNFEPETVPGNHYVRLRDGMTYKQLVAKVKEKLVLRAHEVVIKMSYQFPAWFELDEGNGSTPQYITDDEDVAVFIRMRRFIEEVDLCVSVVNKSCPEQASPPPPRRHWLRYVSANDDEDSESDSDDIDWHEFALDYSTPKPKQQSENQTNVAKEDIIMASVQPTSQSGIVIKEGGGSSRKKPTSSCARDKGKAVADADGEETSSDSDDNDFQIVPFSQPDNPMLVECSQARPRHNDPVTEGEPNRPPSDATSTGSTEGIGVEVEVNSVTMWGRVEEALHSMLSDMTDDPALFCRDAPPVFNDGKGEGVDTAISDIQYEGDKLFVGRVFKSKSDCKIKIAIHAINRKFHFRTSRSTPKFMVLKCISKSCPWCVYAAKIDSSDHFQVRQATQKHTCTVDERRSYHRLATTQVIGEIMQSHFVGVRRGPNAAAIRKILLDEYHINISYWKAWRAREVAMELSMGSMAGSYALLPTYIGLLQQTNPGSVCFTEHVDEPDGAMRFKYQFIAYAACVKGYQYMRKVVVVDGTSMKARYGGCLLTASCQDGNFQIFPLAFAVVDSENDDSWEWFFRSLSTFVHDTTDLVFISDRHNSIYTGLRKVYTEAHHSACTVHLWRNVRHLYKPQLLAGLMSSAARAFVIEDFNKKFLEIQRVNPGCAAYLVDIGFTHWTRVHSQGKRYNIMDSNIAESWNQVLKEAREYPLICMLEYIRTTMMEWFAVRRARSARSASVIAPKCREIVEENFESAMSMAVRPISDFEFQVQIRSGECFTVKLVEGTCSCNEFQCLSIPCPHVIAAATRLGVSIDTFVDTAYFEETIRHSYEEKIYPIPSVGGHTTADAASGTRGDLNPPRSRRPPGRPKKIRILSRGEFKRLRPKSTRRCSRCCRTGHNKASCKNAI</sequence>
<keyword evidence="3" id="KW-0862">Zinc</keyword>
<dbReference type="Proteomes" id="UP000694864">
    <property type="component" value="Chromosome 15"/>
</dbReference>
<dbReference type="Pfam" id="PF04434">
    <property type="entry name" value="SWIM"/>
    <property type="match status" value="1"/>
</dbReference>
<dbReference type="GeneID" id="109129175"/>
<feature type="compositionally biased region" description="Acidic residues" evidence="5">
    <location>
        <begin position="236"/>
        <end position="249"/>
    </location>
</feature>
<dbReference type="InterPro" id="IPR006564">
    <property type="entry name" value="Znf_PMZ"/>
</dbReference>
<protein>
    <submittedName>
        <fullName evidence="8">Uncharacterized protein LOC109129175</fullName>
    </submittedName>
</protein>
<dbReference type="PANTHER" id="PTHR31973:SF113">
    <property type="entry name" value="PROTEIN FAR1-RELATED SEQUENCE 5-LIKE"/>
    <property type="match status" value="1"/>
</dbReference>
<evidence type="ECO:0000256" key="3">
    <source>
        <dbReference type="ARBA" id="ARBA00022833"/>
    </source>
</evidence>
<evidence type="ECO:0000259" key="6">
    <source>
        <dbReference type="PROSITE" id="PS50966"/>
    </source>
</evidence>
<keyword evidence="1" id="KW-0479">Metal-binding</keyword>
<feature type="compositionally biased region" description="Basic residues" evidence="5">
    <location>
        <begin position="887"/>
        <end position="896"/>
    </location>
</feature>
<dbReference type="Pfam" id="PF03108">
    <property type="entry name" value="DBD_Tnp_Mut"/>
    <property type="match status" value="1"/>
</dbReference>
<dbReference type="InterPro" id="IPR018289">
    <property type="entry name" value="MULE_transposase_dom"/>
</dbReference>
<evidence type="ECO:0000256" key="4">
    <source>
        <dbReference type="PROSITE-ProRule" id="PRU00325"/>
    </source>
</evidence>
<dbReference type="Pfam" id="PF10551">
    <property type="entry name" value="MULE"/>
    <property type="match status" value="1"/>
</dbReference>
<feature type="region of interest" description="Disordered" evidence="5">
    <location>
        <begin position="206"/>
        <end position="296"/>
    </location>
</feature>
<dbReference type="PANTHER" id="PTHR31973">
    <property type="entry name" value="POLYPROTEIN, PUTATIVE-RELATED"/>
    <property type="match status" value="1"/>
</dbReference>
<evidence type="ECO:0000313" key="7">
    <source>
        <dbReference type="Proteomes" id="UP000694864"/>
    </source>
</evidence>
<organism evidence="7 8">
    <name type="scientific">Camelina sativa</name>
    <name type="common">False flax</name>
    <name type="synonym">Myagrum sativum</name>
    <dbReference type="NCBI Taxonomy" id="90675"/>
    <lineage>
        <taxon>Eukaryota</taxon>
        <taxon>Viridiplantae</taxon>
        <taxon>Streptophyta</taxon>
        <taxon>Embryophyta</taxon>
        <taxon>Tracheophyta</taxon>
        <taxon>Spermatophyta</taxon>
        <taxon>Magnoliopsida</taxon>
        <taxon>eudicotyledons</taxon>
        <taxon>Gunneridae</taxon>
        <taxon>Pentapetalae</taxon>
        <taxon>rosids</taxon>
        <taxon>malvids</taxon>
        <taxon>Brassicales</taxon>
        <taxon>Brassicaceae</taxon>
        <taxon>Camelineae</taxon>
        <taxon>Camelina</taxon>
    </lineage>
</organism>
<dbReference type="PROSITE" id="PS50966">
    <property type="entry name" value="ZF_SWIM"/>
    <property type="match status" value="1"/>
</dbReference>
<evidence type="ECO:0000256" key="2">
    <source>
        <dbReference type="ARBA" id="ARBA00022771"/>
    </source>
</evidence>
<proteinExistence type="predicted"/>
<evidence type="ECO:0000313" key="8">
    <source>
        <dbReference type="RefSeq" id="XP_019092382.1"/>
    </source>
</evidence>
<accession>A0ABM1R044</accession>
<reference evidence="8" key="2">
    <citation type="submission" date="2025-08" db="UniProtKB">
        <authorList>
            <consortium name="RefSeq"/>
        </authorList>
    </citation>
    <scope>IDENTIFICATION</scope>
    <source>
        <tissue evidence="8">Leaf</tissue>
    </source>
</reference>
<keyword evidence="2 4" id="KW-0863">Zinc-finger</keyword>
<evidence type="ECO:0000256" key="5">
    <source>
        <dbReference type="SAM" id="MobiDB-lite"/>
    </source>
</evidence>
<feature type="region of interest" description="Disordered" evidence="5">
    <location>
        <begin position="868"/>
        <end position="896"/>
    </location>
</feature>
<name>A0ABM1R044_CAMSA</name>
<gene>
    <name evidence="8" type="primary">LOC109129175</name>
</gene>
<dbReference type="RefSeq" id="XP_019092382.1">
    <property type="nucleotide sequence ID" value="XM_019236837.1"/>
</dbReference>